<dbReference type="PDB" id="3MAC">
    <property type="method" value="X-ray"/>
    <property type="resolution" value="2.50 A"/>
    <property type="chains" value="A=1-217"/>
</dbReference>
<dbReference type="SMR" id="D0VWW0"/>
<dbReference type="PDBsum" id="2MK3"/>
<reference evidence="3 4" key="2">
    <citation type="journal article" date="2010" name="PLoS Pathog.">
        <title>Structural basis of HIV-1 neutralization by affinity matured Fabs directed against the internal trimeric coiled-coil of gp41.</title>
        <authorList>
            <person name="Gustchina E."/>
            <person name="Li M."/>
            <person name="Louis J.M."/>
            <person name="Anderson D.E."/>
            <person name="Lloyd J."/>
            <person name="Frisch C."/>
            <person name="Bewley C.A."/>
            <person name="Gustchina A."/>
            <person name="Wlodawer A."/>
            <person name="Clore G.M."/>
        </authorList>
    </citation>
    <scope>X-RAY CRYSTALLOGRAPHY (2.05 ANGSTROMS) OF 1-217</scope>
</reference>
<accession>D0VWW0</accession>
<evidence type="ECO:0007829" key="3">
    <source>
        <dbReference type="PDB" id="3MA9"/>
    </source>
</evidence>
<proteinExistence type="evidence at protein level"/>
<dbReference type="PDB" id="2MK3">
    <property type="method" value="NMR"/>
    <property type="chains" value="A=5-38, A=50-77"/>
</dbReference>
<name>D0VWW0_HV1</name>
<dbReference type="PDBsum" id="3MAC"/>
<dbReference type="EvolutionaryTrace" id="D0VWW0"/>
<reference evidence="1" key="1">
    <citation type="journal article" date="2006" name="Nat. Struct. Mol. Biol.">
        <title>Structural basis for HIV-1 neutralization by a gp41 fusion intermediate-directed antibody.</title>
        <authorList>
            <person name="Luftig M.A."/>
            <person name="Mattu M."/>
            <person name="Di Giovine P."/>
            <person name="Geleziunas R."/>
            <person name="Hrin R."/>
            <person name="Barbato G."/>
            <person name="Bianchi E."/>
            <person name="Miller M.D."/>
            <person name="Pessi A."/>
            <person name="Carfi A."/>
        </authorList>
    </citation>
    <scope>X-RAY CRYSTALLOGRAPHY (2.00 ANGSTROMS)</scope>
</reference>
<evidence type="ECO:0000313" key="1">
    <source>
        <dbReference type="PDB" id="2CMR"/>
    </source>
</evidence>
<dbReference type="PDB" id="2CMR">
    <property type="method" value="X-ray"/>
    <property type="resolution" value="2.00 A"/>
    <property type="chains" value="A=1-226"/>
</dbReference>
<dbReference type="SUPFAM" id="SSF58069">
    <property type="entry name" value="Virus ectodomain"/>
    <property type="match status" value="3"/>
</dbReference>
<organismHost>
    <name type="scientific">Homo sapiens</name>
    <name type="common">Human</name>
    <dbReference type="NCBI Taxonomy" id="9606"/>
</organismHost>
<dbReference type="ABCD" id="D0VWW0">
    <property type="antibodies" value="4 sequenced antibodies"/>
</dbReference>
<evidence type="ECO:0007829" key="2">
    <source>
        <dbReference type="PDB" id="2MK3"/>
    </source>
</evidence>
<reference evidence="2" key="3">
    <citation type="journal article" date="2014" name="Proc. Natl. Acad. Sci. U.S.A.">
        <title>Dissociation of the trimeric gp41 ectodomain at the lipid-water interface suggests an active role in HIV-1 Env-mediated membrane fusion.</title>
        <authorList>
            <person name="Roche J."/>
            <person name="Louis J.M."/>
            <person name="Grishaev A."/>
            <person name="Ying J."/>
            <person name="Bax A."/>
        </authorList>
    </citation>
    <scope>STRUCTURE BY NMR OF 5-38 AND 50-77</scope>
</reference>
<keyword evidence="2 3" id="KW-0002">3D-structure</keyword>
<organism evidence="1">
    <name type="scientific">Human immunodeficiency virus type 1</name>
    <name type="common">HIV-1</name>
    <dbReference type="NCBI Taxonomy" id="11676"/>
    <lineage>
        <taxon>Viruses</taxon>
        <taxon>Riboviria</taxon>
        <taxon>Pararnavirae</taxon>
        <taxon>Artverviricota</taxon>
        <taxon>Revtraviricetes</taxon>
        <taxon>Ortervirales</taxon>
        <taxon>Retroviridae</taxon>
        <taxon>Orthoretrovirinae</taxon>
        <taxon>Lentivirus</taxon>
        <taxon>Lentivirus humimdef1</taxon>
    </lineage>
</organism>
<evidence type="ECO:0007829" key="4">
    <source>
        <dbReference type="PDB" id="3MAC"/>
    </source>
</evidence>
<dbReference type="Gene3D" id="1.20.58.1860">
    <property type="match status" value="1"/>
</dbReference>
<sequence length="226" mass="25454">MQLLSGIVQQQNNLLRAIEAQQHLLQLTVWGIKQLQARILAGGSGGHTTWMEWDREINNYTSLIHSLIEESQNQQEKNEQELLEGSSGGQLLSGIVQQQNNLLRAIEAQQHLLQLTVWGIKQLQARILAGGSGGHTTWMEWDREINNYTSLIHSLIEESQNQQEKNEQELLEGSSGGQLLSGIVQQQNNLLRAIEAQQHLLQLTVWGIKQLQARILAGGHHHHHHG</sequence>
<dbReference type="PDB" id="3MA9">
    <property type="method" value="X-ray"/>
    <property type="resolution" value="2.05 A"/>
    <property type="chains" value="A=1-217"/>
</dbReference>
<dbReference type="PDBsum" id="2CMR"/>
<protein>
    <submittedName>
        <fullName evidence="1">Transmembrane glycoprotein</fullName>
    </submittedName>
</protein>
<dbReference type="PDBsum" id="3MA9"/>